<name>A0ACC2ZYL4_9EURO</name>
<keyword evidence="2" id="KW-1185">Reference proteome</keyword>
<organism evidence="1 2">
    <name type="scientific">Neophaeococcomyces mojaviensis</name>
    <dbReference type="NCBI Taxonomy" id="3383035"/>
    <lineage>
        <taxon>Eukaryota</taxon>
        <taxon>Fungi</taxon>
        <taxon>Dikarya</taxon>
        <taxon>Ascomycota</taxon>
        <taxon>Pezizomycotina</taxon>
        <taxon>Eurotiomycetes</taxon>
        <taxon>Chaetothyriomycetidae</taxon>
        <taxon>Chaetothyriales</taxon>
        <taxon>Chaetothyriales incertae sedis</taxon>
        <taxon>Neophaeococcomyces</taxon>
    </lineage>
</organism>
<evidence type="ECO:0000313" key="2">
    <source>
        <dbReference type="Proteomes" id="UP001172386"/>
    </source>
</evidence>
<reference evidence="1" key="1">
    <citation type="submission" date="2022-10" db="EMBL/GenBank/DDBJ databases">
        <title>Culturing micro-colonial fungi from biological soil crusts in the Mojave desert and describing Neophaeococcomyces mojavensis, and introducing the new genera and species Taxawa tesnikishii.</title>
        <authorList>
            <person name="Kurbessoian T."/>
            <person name="Stajich J.E."/>
        </authorList>
    </citation>
    <scope>NUCLEOTIDE SEQUENCE</scope>
    <source>
        <strain evidence="1">JES_112</strain>
    </source>
</reference>
<sequence>MRLLAYERTGQSPNTYTFSLIKGDPRNPPQYAILSHRWGAEEDEVTLRDIEQGTAEKRVGGYKKLGFCAGQAIRDGLMYFWVDTCCIDKTSSAELQEAINSMYKWYQNAAKCYVYLPDVSAKQKQEQEWEEAFHQSAWFTRGWTLQELIAPRTVEFFSVEGQKLGDKRSLEQQIHQITGVSIEALQGKPLSQITEQERFSWTVRRRTTVDEDAVYCLLGIFDVHMPLIYGEGRQKALTRLQREIRLLANPDLYSLFNSLTIKPSGRLADAARLSQDMGSNPTKSLLSEISEPAFDRGKLRPGNLVQRRETAATPYTFPVRQPPAISPGLSECPSTASIPFSAVTGKEIDGQTLAYQTITFQAPYHEYSLEELRLADSVQQLCTTDFDLAGCPGTGITPFLTLTERDTNGQTLAYQTVTFQAPYQKYSLEELRLADSRPWFSIGQMKKASKA</sequence>
<accession>A0ACC2ZYL4</accession>
<protein>
    <submittedName>
        <fullName evidence="1">Uncharacterized protein</fullName>
    </submittedName>
</protein>
<comment type="caution">
    <text evidence="1">The sequence shown here is derived from an EMBL/GenBank/DDBJ whole genome shotgun (WGS) entry which is preliminary data.</text>
</comment>
<dbReference type="Proteomes" id="UP001172386">
    <property type="component" value="Unassembled WGS sequence"/>
</dbReference>
<evidence type="ECO:0000313" key="1">
    <source>
        <dbReference type="EMBL" id="KAJ9652753.1"/>
    </source>
</evidence>
<gene>
    <name evidence="1" type="ORF">H2198_008025</name>
</gene>
<dbReference type="EMBL" id="JAPDRQ010000184">
    <property type="protein sequence ID" value="KAJ9652753.1"/>
    <property type="molecule type" value="Genomic_DNA"/>
</dbReference>
<proteinExistence type="predicted"/>